<dbReference type="AlphaFoldDB" id="Q0G7E0"/>
<keyword evidence="3" id="KW-0808">Transferase</keyword>
<dbReference type="CDD" id="cd03801">
    <property type="entry name" value="GT4_PimA-like"/>
    <property type="match status" value="1"/>
</dbReference>
<dbReference type="InterPro" id="IPR001296">
    <property type="entry name" value="Glyco_trans_1"/>
</dbReference>
<feature type="domain" description="Glycosyltransferase subfamily 4-like N-terminal" evidence="2">
    <location>
        <begin position="24"/>
        <end position="157"/>
    </location>
</feature>
<dbReference type="eggNOG" id="COG0438">
    <property type="taxonomic scope" value="Bacteria"/>
</dbReference>
<dbReference type="STRING" id="217511.GCA_001463845_00039"/>
<evidence type="ECO:0000259" key="2">
    <source>
        <dbReference type="Pfam" id="PF13579"/>
    </source>
</evidence>
<comment type="caution">
    <text evidence="3">The sequence shown here is derived from an EMBL/GenBank/DDBJ whole genome shotgun (WGS) entry which is preliminary data.</text>
</comment>
<dbReference type="Pfam" id="PF00534">
    <property type="entry name" value="Glycos_transf_1"/>
    <property type="match status" value="1"/>
</dbReference>
<dbReference type="HOGENOM" id="CLU_009583_16_0_5"/>
<evidence type="ECO:0000313" key="3">
    <source>
        <dbReference type="EMBL" id="EAU42424.1"/>
    </source>
</evidence>
<dbReference type="Gene3D" id="3.40.50.2000">
    <property type="entry name" value="Glycogen Phosphorylase B"/>
    <property type="match status" value="2"/>
</dbReference>
<dbReference type="RefSeq" id="WP_007066398.1">
    <property type="nucleotide sequence ID" value="NZ_DS022272.1"/>
</dbReference>
<reference evidence="3 4" key="1">
    <citation type="journal article" date="2010" name="J. Bacteriol.">
        <title>Genome sequence of Fulvimarina pelagi HTCC2506T, a Mn(II)-oxidizing alphaproteobacterium possessing an aerobic anoxygenic photosynthetic gene cluster and Xanthorhodopsin.</title>
        <authorList>
            <person name="Kang I."/>
            <person name="Oh H.M."/>
            <person name="Lim S.I."/>
            <person name="Ferriera S."/>
            <person name="Giovannoni S.J."/>
            <person name="Cho J.C."/>
        </authorList>
    </citation>
    <scope>NUCLEOTIDE SEQUENCE [LARGE SCALE GENOMIC DNA]</scope>
    <source>
        <strain evidence="3 4">HTCC2506</strain>
    </source>
</reference>
<sequence>MSRPVVFAIPGDLQTRTGGYGYDRRMIEELTALDCRVQHIPLPSGFPDPSKSEIAATTRLFAAIEGGSTVLVDGLAFGALPDLAEAEAVRLDLIALVHHPLSLETGLTADRVAKLKEDETHALRFARCVVVTSSETGRILTRDFDVPRDRIAVVPPGTDRRPVRSRQEHIPLILAVGSLIPRKGYDILIEALGTLQDLVWTCRIVGSADMDPSHAAELEALVTQVGLAERVLFAGSVDGLAAEYDAADIFALATRYEGYGMVFGEALAHGLPIVGTTGGAVSDVVPDSAGILVEPADACMFADALRRMISDSDLRSRYAEGARQAAQRLPSWRDSAIALKDVLRRSKQ</sequence>
<organism evidence="3 4">
    <name type="scientific">Fulvimarina pelagi HTCC2506</name>
    <dbReference type="NCBI Taxonomy" id="314231"/>
    <lineage>
        <taxon>Bacteria</taxon>
        <taxon>Pseudomonadati</taxon>
        <taxon>Pseudomonadota</taxon>
        <taxon>Alphaproteobacteria</taxon>
        <taxon>Hyphomicrobiales</taxon>
        <taxon>Aurantimonadaceae</taxon>
        <taxon>Fulvimarina</taxon>
    </lineage>
</organism>
<protein>
    <submittedName>
        <fullName evidence="3">Putative glycosyl transferase</fullName>
    </submittedName>
</protein>
<dbReference type="GO" id="GO:0016757">
    <property type="term" value="F:glycosyltransferase activity"/>
    <property type="evidence" value="ECO:0007669"/>
    <property type="project" value="InterPro"/>
</dbReference>
<evidence type="ECO:0000313" key="4">
    <source>
        <dbReference type="Proteomes" id="UP000004310"/>
    </source>
</evidence>
<dbReference type="PANTHER" id="PTHR12526">
    <property type="entry name" value="GLYCOSYLTRANSFERASE"/>
    <property type="match status" value="1"/>
</dbReference>
<keyword evidence="4" id="KW-1185">Reference proteome</keyword>
<evidence type="ECO:0000259" key="1">
    <source>
        <dbReference type="Pfam" id="PF00534"/>
    </source>
</evidence>
<name>Q0G7E0_9HYPH</name>
<dbReference type="SUPFAM" id="SSF53756">
    <property type="entry name" value="UDP-Glycosyltransferase/glycogen phosphorylase"/>
    <property type="match status" value="1"/>
</dbReference>
<dbReference type="EMBL" id="AATP01000001">
    <property type="protein sequence ID" value="EAU42424.1"/>
    <property type="molecule type" value="Genomic_DNA"/>
</dbReference>
<accession>Q0G7E0</accession>
<proteinExistence type="predicted"/>
<feature type="domain" description="Glycosyl transferase family 1" evidence="1">
    <location>
        <begin position="167"/>
        <end position="324"/>
    </location>
</feature>
<dbReference type="InterPro" id="IPR028098">
    <property type="entry name" value="Glyco_trans_4-like_N"/>
</dbReference>
<dbReference type="Pfam" id="PF13579">
    <property type="entry name" value="Glyco_trans_4_4"/>
    <property type="match status" value="1"/>
</dbReference>
<dbReference type="Proteomes" id="UP000004310">
    <property type="component" value="Unassembled WGS sequence"/>
</dbReference>
<gene>
    <name evidence="3" type="ORF">FP2506_06281</name>
</gene>